<dbReference type="RefSeq" id="WP_380050062.1">
    <property type="nucleotide sequence ID" value="NZ_JBHLTC010000026.1"/>
</dbReference>
<dbReference type="InterPro" id="IPR000182">
    <property type="entry name" value="GNAT_dom"/>
</dbReference>
<keyword evidence="3" id="KW-1185">Reference proteome</keyword>
<sequence length="174" mass="19354">MPELAVPTVELHDSWLESRDEWGRGAHQDGTGIRWAGDVDSKEGFAAWVEMLRQQSDHSIPVAPGLVHADYWWIVEDGNYLGAISLRHELNDFLFNAGGHIGYSVRPSARRRGLATWAVSAVLGEARKLGLTRVLVTCDDSNAASARTIERSGGVLEDVRETELGQTRRYWITL</sequence>
<gene>
    <name evidence="2" type="ORF">ACFFGN_20530</name>
</gene>
<reference evidence="2 3" key="1">
    <citation type="submission" date="2024-09" db="EMBL/GenBank/DDBJ databases">
        <authorList>
            <person name="Sun Q."/>
            <person name="Mori K."/>
        </authorList>
    </citation>
    <scope>NUCLEOTIDE SEQUENCE [LARGE SCALE GENOMIC DNA]</scope>
    <source>
        <strain evidence="2 3">CGMCC 1.15906</strain>
    </source>
</reference>
<feature type="domain" description="N-acetyltransferase" evidence="1">
    <location>
        <begin position="31"/>
        <end position="174"/>
    </location>
</feature>
<comment type="caution">
    <text evidence="2">The sequence shown here is derived from an EMBL/GenBank/DDBJ whole genome shotgun (WGS) entry which is preliminary data.</text>
</comment>
<dbReference type="SUPFAM" id="SSF55729">
    <property type="entry name" value="Acyl-CoA N-acyltransferases (Nat)"/>
    <property type="match status" value="1"/>
</dbReference>
<dbReference type="PROSITE" id="PS51186">
    <property type="entry name" value="GNAT"/>
    <property type="match status" value="1"/>
</dbReference>
<organism evidence="2 3">
    <name type="scientific">Kribbella deserti</name>
    <dbReference type="NCBI Taxonomy" id="1926257"/>
    <lineage>
        <taxon>Bacteria</taxon>
        <taxon>Bacillati</taxon>
        <taxon>Actinomycetota</taxon>
        <taxon>Actinomycetes</taxon>
        <taxon>Propionibacteriales</taxon>
        <taxon>Kribbellaceae</taxon>
        <taxon>Kribbella</taxon>
    </lineage>
</organism>
<name>A0ABV6QRW9_9ACTN</name>
<accession>A0ABV6QRW9</accession>
<dbReference type="PANTHER" id="PTHR39173:SF1">
    <property type="entry name" value="ACETYLTRANSFERASE"/>
    <property type="match status" value="1"/>
</dbReference>
<dbReference type="Pfam" id="PF13302">
    <property type="entry name" value="Acetyltransf_3"/>
    <property type="match status" value="1"/>
</dbReference>
<protein>
    <submittedName>
        <fullName evidence="2">GNAT family N-acetyltransferase</fullName>
    </submittedName>
</protein>
<dbReference type="EMBL" id="JBHLTC010000026">
    <property type="protein sequence ID" value="MFC0626477.1"/>
    <property type="molecule type" value="Genomic_DNA"/>
</dbReference>
<dbReference type="Proteomes" id="UP001589890">
    <property type="component" value="Unassembled WGS sequence"/>
</dbReference>
<proteinExistence type="predicted"/>
<dbReference type="CDD" id="cd04301">
    <property type="entry name" value="NAT_SF"/>
    <property type="match status" value="1"/>
</dbReference>
<evidence type="ECO:0000313" key="2">
    <source>
        <dbReference type="EMBL" id="MFC0626477.1"/>
    </source>
</evidence>
<dbReference type="Gene3D" id="3.40.630.30">
    <property type="match status" value="1"/>
</dbReference>
<evidence type="ECO:0000313" key="3">
    <source>
        <dbReference type="Proteomes" id="UP001589890"/>
    </source>
</evidence>
<dbReference type="InterPro" id="IPR016181">
    <property type="entry name" value="Acyl_CoA_acyltransferase"/>
</dbReference>
<evidence type="ECO:0000259" key="1">
    <source>
        <dbReference type="PROSITE" id="PS51186"/>
    </source>
</evidence>
<dbReference type="PANTHER" id="PTHR39173">
    <property type="entry name" value="ACETYLTRANSFERASE"/>
    <property type="match status" value="1"/>
</dbReference>